<dbReference type="OrthoDB" id="2371100at2759"/>
<keyword evidence="2" id="KW-1185">Reference proteome</keyword>
<dbReference type="AlphaFoldDB" id="A0A9P6R7A2"/>
<name>A0A9P6R7A2_9FUNG</name>
<accession>A0A9P6R7A2</accession>
<dbReference type="EMBL" id="JAAAIP010000886">
    <property type="protein sequence ID" value="KAG0311737.1"/>
    <property type="molecule type" value="Genomic_DNA"/>
</dbReference>
<organism evidence="1 2">
    <name type="scientific">Dissophora globulifera</name>
    <dbReference type="NCBI Taxonomy" id="979702"/>
    <lineage>
        <taxon>Eukaryota</taxon>
        <taxon>Fungi</taxon>
        <taxon>Fungi incertae sedis</taxon>
        <taxon>Mucoromycota</taxon>
        <taxon>Mortierellomycotina</taxon>
        <taxon>Mortierellomycetes</taxon>
        <taxon>Mortierellales</taxon>
        <taxon>Mortierellaceae</taxon>
        <taxon>Dissophora</taxon>
    </lineage>
</organism>
<gene>
    <name evidence="1" type="ORF">BGZ99_009948</name>
</gene>
<protein>
    <submittedName>
        <fullName evidence="1">Uncharacterized protein</fullName>
    </submittedName>
</protein>
<reference evidence="1" key="1">
    <citation type="journal article" date="2020" name="Fungal Divers.">
        <title>Resolving the Mortierellaceae phylogeny through synthesis of multi-gene phylogenetics and phylogenomics.</title>
        <authorList>
            <person name="Vandepol N."/>
            <person name="Liber J."/>
            <person name="Desiro A."/>
            <person name="Na H."/>
            <person name="Kennedy M."/>
            <person name="Barry K."/>
            <person name="Grigoriev I.V."/>
            <person name="Miller A.N."/>
            <person name="O'Donnell K."/>
            <person name="Stajich J.E."/>
            <person name="Bonito G."/>
        </authorList>
    </citation>
    <scope>NUCLEOTIDE SEQUENCE</scope>
    <source>
        <strain evidence="1">REB-010B</strain>
    </source>
</reference>
<evidence type="ECO:0000313" key="2">
    <source>
        <dbReference type="Proteomes" id="UP000738325"/>
    </source>
</evidence>
<dbReference type="Proteomes" id="UP000738325">
    <property type="component" value="Unassembled WGS sequence"/>
</dbReference>
<evidence type="ECO:0000313" key="1">
    <source>
        <dbReference type="EMBL" id="KAG0311737.1"/>
    </source>
</evidence>
<feature type="non-terminal residue" evidence="1">
    <location>
        <position position="915"/>
    </location>
</feature>
<proteinExistence type="predicted"/>
<dbReference type="SUPFAM" id="SSF52047">
    <property type="entry name" value="RNI-like"/>
    <property type="match status" value="1"/>
</dbReference>
<comment type="caution">
    <text evidence="1">The sequence shown here is derived from an EMBL/GenBank/DDBJ whole genome shotgun (WGS) entry which is preliminary data.</text>
</comment>
<sequence>MSANASRQALETPKEQMLAIELLQLYGSYVDAEMSGQAIEAERFKNAISQQFNLLPSGLQFTDVIMLQMLQTQNQILTRQAFLQNSVQALITQNYELLEYPIPRLFVVLPKPKQLRDKFKLATSFRLYFLCDCGEHTATPGTCIPHDIHLAKHEGYEVDQSNRFFEKYGSYVLTIMRALRLGVTVAGVAMPPLLHVAEGINSFEKIIGVAAKEVGSLMDETIRYIKDHGRNSKGFVDATSPGTELDTVEALEGADLRELQSYLSTKDEGHDLGNLYRIVTLEGHVKWVCLDHYRENYRQISMQRLKDVVKSNHGGFKHKESSIFIVLKTNTLAKQFYDALVKSHGVRILNITLAWDASMNDLQTLVSAVNQANISKITIFGEHFNGPTLDFVNNSRRYDPIIQLMCNSRIHSMTLRYFKTFTQHIRSLSIQTTSQLKELYLDVGPFLADKSSRSLFKKLLRYCPSLTVLKMYGVDLSKGFGILESKTFAFRNMVVMTLIKPGSQLDVRLLHDKILSVRMSVDDPAYLSVDEKALVVKGTLTELSIKNNAPSTEPELSDLLRNNQALAKLRLFCACPRPVIVDWIANARKECLSRNGTSSLRETEVVVDGGLVITLTFHDNSNAPVISSVFKYWGLHVSLGGLGEMLDAFSWTIYRAELKCYTKDDVVLLLHKAMKEKGSRLTNLCLNPQSLTSIGVDCVCEIIKISENLNFCLDISNEDDPLDTIEEEYDVDIVEVCLRRFGPTLHGLMVGGFYGHVPVRVVIDKVSTRFDMPKLETLGVYFSERENVTNLEMIRWIISMAAVPPCQAGALSRSQNDILLWTPLKTLELYMDLDTEEWSTVLKALDYSTLEDLDLGDSAFGEKELEIFLEFIPTDASLAIDLRDTSLKRNTNVDALLSRIQMKAPDVTVFIDSED</sequence>